<reference evidence="3 4" key="1">
    <citation type="submission" date="2017-04" db="EMBL/GenBank/DDBJ databases">
        <title>Draft genome sequence of Zooshikella ganghwensis VG4 isolated from Red Sea sediments.</title>
        <authorList>
            <person name="Rehman Z."/>
            <person name="Alam I."/>
            <person name="Kamau A."/>
            <person name="Bajic V."/>
            <person name="Leiknes T."/>
        </authorList>
    </citation>
    <scope>NUCLEOTIDE SEQUENCE [LARGE SCALE GENOMIC DNA]</scope>
    <source>
        <strain evidence="3 4">VG4</strain>
    </source>
</reference>
<dbReference type="InterPro" id="IPR006680">
    <property type="entry name" value="Amidohydro-rel"/>
</dbReference>
<dbReference type="Pfam" id="PF01979">
    <property type="entry name" value="Amidohydro_1"/>
    <property type="match status" value="1"/>
</dbReference>
<feature type="chain" id="PRO_5020354932" description="Amidohydrolase-related domain-containing protein" evidence="1">
    <location>
        <begin position="29"/>
        <end position="503"/>
    </location>
</feature>
<keyword evidence="1" id="KW-0732">Signal</keyword>
<evidence type="ECO:0000259" key="2">
    <source>
        <dbReference type="Pfam" id="PF01979"/>
    </source>
</evidence>
<organism evidence="3 4">
    <name type="scientific">Zooshikella ganghwensis</name>
    <dbReference type="NCBI Taxonomy" id="202772"/>
    <lineage>
        <taxon>Bacteria</taxon>
        <taxon>Pseudomonadati</taxon>
        <taxon>Pseudomonadota</taxon>
        <taxon>Gammaproteobacteria</taxon>
        <taxon>Oceanospirillales</taxon>
        <taxon>Zooshikellaceae</taxon>
        <taxon>Zooshikella</taxon>
    </lineage>
</organism>
<dbReference type="SUPFAM" id="SSF51556">
    <property type="entry name" value="Metallo-dependent hydrolases"/>
    <property type="match status" value="1"/>
</dbReference>
<evidence type="ECO:0000256" key="1">
    <source>
        <dbReference type="SAM" id="SignalP"/>
    </source>
</evidence>
<dbReference type="InterPro" id="IPR032466">
    <property type="entry name" value="Metal_Hydrolase"/>
</dbReference>
<proteinExistence type="predicted"/>
<dbReference type="PANTHER" id="PTHR43135">
    <property type="entry name" value="ALPHA-D-RIBOSE 1-METHYLPHOSPHONATE 5-TRIPHOSPHATE DIPHOSPHATASE"/>
    <property type="match status" value="1"/>
</dbReference>
<dbReference type="RefSeq" id="WP_094786699.1">
    <property type="nucleotide sequence ID" value="NZ_NDXW01000001.1"/>
</dbReference>
<dbReference type="SUPFAM" id="SSF51338">
    <property type="entry name" value="Composite domain of metallo-dependent hydrolases"/>
    <property type="match status" value="1"/>
</dbReference>
<dbReference type="Gene3D" id="3.40.50.10910">
    <property type="entry name" value="Amidohydrolase"/>
    <property type="match status" value="1"/>
</dbReference>
<dbReference type="Gene3D" id="2.30.40.10">
    <property type="entry name" value="Urease, subunit C, domain 1"/>
    <property type="match status" value="1"/>
</dbReference>
<dbReference type="EMBL" id="NDXW01000001">
    <property type="protein sequence ID" value="RDH43357.1"/>
    <property type="molecule type" value="Genomic_DNA"/>
</dbReference>
<dbReference type="PANTHER" id="PTHR43135:SF3">
    <property type="entry name" value="ALPHA-D-RIBOSE 1-METHYLPHOSPHONATE 5-TRIPHOSPHATE DIPHOSPHATASE"/>
    <property type="match status" value="1"/>
</dbReference>
<dbReference type="Gene3D" id="3.30.110.90">
    <property type="entry name" value="Amidohydrolase"/>
    <property type="match status" value="1"/>
</dbReference>
<evidence type="ECO:0000313" key="4">
    <source>
        <dbReference type="Proteomes" id="UP000257039"/>
    </source>
</evidence>
<sequence length="503" mass="55891">MPNLCKRPLFLFNILTAYHILFNALCYATTSPSTFIINNISVVNPDTGTIDKNRSVFIQKGIIKHITSSDSIRDINIKIIDGSEKYLIPGLIDSHVHISGTVGMQLPHEKKHPEIVKLFNAQLPRSYLYHGFTTLVDLGAYPGRVEAFKKHVISSEIYSCGSSLMLENGYPALFQPKENRVALFPNLLFNPQSKTHLPGLSAIQNNVRNSIKRVINEGGICVKSYHEDGFAKSIWPVPSSELQQTINHEAAKHNLPSIVHANSINAYKAIINSGVNIIAHGMWNWDEFKGQSGVPQEIKTTLENAVNNKVAIMPTFRVVGSNMDLFDSTFLNDKALTHVLPKQHIAWLKTPEANWFKTMLLSNLPKGTPIPKVLNIMHNIYNQGQRAFQYFYQLNGQVVFGSDTPSSPSYGSIPGLNGYLELRAMAMAGMTLKDILASATINNARALGLDQSIGSITEGKTANLLILDKNPLETISAYNAIDTVIIKQYCRQFLAESGRLYQR</sequence>
<dbReference type="Gene3D" id="1.20.58.520">
    <property type="entry name" value="Amidohydrolase"/>
    <property type="match status" value="1"/>
</dbReference>
<dbReference type="AlphaFoldDB" id="A0A4P9VLX7"/>
<comment type="caution">
    <text evidence="3">The sequence shown here is derived from an EMBL/GenBank/DDBJ whole genome shotgun (WGS) entry which is preliminary data.</text>
</comment>
<dbReference type="InterPro" id="IPR011059">
    <property type="entry name" value="Metal-dep_hydrolase_composite"/>
</dbReference>
<dbReference type="Proteomes" id="UP000257039">
    <property type="component" value="Unassembled WGS sequence"/>
</dbReference>
<dbReference type="InterPro" id="IPR051781">
    <property type="entry name" value="Metallo-dep_Hydrolase"/>
</dbReference>
<name>A0A4P9VLX7_9GAMM</name>
<keyword evidence="4" id="KW-1185">Reference proteome</keyword>
<protein>
    <recommendedName>
        <fullName evidence="2">Amidohydrolase-related domain-containing protein</fullName>
    </recommendedName>
</protein>
<evidence type="ECO:0000313" key="3">
    <source>
        <dbReference type="EMBL" id="RDH43357.1"/>
    </source>
</evidence>
<accession>A0A4P9VLX7</accession>
<dbReference type="GO" id="GO:0016810">
    <property type="term" value="F:hydrolase activity, acting on carbon-nitrogen (but not peptide) bonds"/>
    <property type="evidence" value="ECO:0007669"/>
    <property type="project" value="InterPro"/>
</dbReference>
<gene>
    <name evidence="3" type="ORF">B9G39_07855</name>
</gene>
<feature type="domain" description="Amidohydrolase-related" evidence="2">
    <location>
        <begin position="86"/>
        <end position="486"/>
    </location>
</feature>
<feature type="signal peptide" evidence="1">
    <location>
        <begin position="1"/>
        <end position="28"/>
    </location>
</feature>